<dbReference type="PANTHER" id="PTHR33755">
    <property type="entry name" value="TOXIN PARE1-RELATED"/>
    <property type="match status" value="1"/>
</dbReference>
<evidence type="ECO:0000313" key="4">
    <source>
        <dbReference type="Proteomes" id="UP001500552"/>
    </source>
</evidence>
<dbReference type="Proteomes" id="UP001500552">
    <property type="component" value="Unassembled WGS sequence"/>
</dbReference>
<dbReference type="Pfam" id="PF05016">
    <property type="entry name" value="ParE_toxin"/>
    <property type="match status" value="1"/>
</dbReference>
<proteinExistence type="inferred from homology"/>
<protein>
    <submittedName>
        <fullName evidence="3">Type II toxin-antitoxin system RelE/ParE family toxin</fullName>
    </submittedName>
</protein>
<dbReference type="NCBIfam" id="TIGR02385">
    <property type="entry name" value="RelE_StbE"/>
    <property type="match status" value="1"/>
</dbReference>
<keyword evidence="4" id="KW-1185">Reference proteome</keyword>
<dbReference type="Gene3D" id="3.30.2310.20">
    <property type="entry name" value="RelE-like"/>
    <property type="match status" value="1"/>
</dbReference>
<accession>A0ABP8M1G3</accession>
<dbReference type="RefSeq" id="WP_345162126.1">
    <property type="nucleotide sequence ID" value="NZ_BAABHC010000029.1"/>
</dbReference>
<evidence type="ECO:0000256" key="2">
    <source>
        <dbReference type="ARBA" id="ARBA00022649"/>
    </source>
</evidence>
<dbReference type="PANTHER" id="PTHR33755:SF5">
    <property type="entry name" value="TYPE II TOXIN-ANTITOXIN SYSTEM RELE_PARE FAMILY TOXIN"/>
    <property type="match status" value="1"/>
</dbReference>
<sequence>MAQLNWTDLAVADLTNIAEFIRKDSATYARITIQRIRTSARQIVQFPLSGRIVPETQIQTLREIIIGNYRLIYKIVSEERIDIITVFHSSKQLDTEEMKKHTNL</sequence>
<comment type="caution">
    <text evidence="3">The sequence shown here is derived from an EMBL/GenBank/DDBJ whole genome shotgun (WGS) entry which is preliminary data.</text>
</comment>
<gene>
    <name evidence="3" type="ORF">GCM10023188_42420</name>
</gene>
<comment type="similarity">
    <text evidence="1">Belongs to the RelE toxin family.</text>
</comment>
<dbReference type="EMBL" id="BAABHC010000029">
    <property type="protein sequence ID" value="GAA4442572.1"/>
    <property type="molecule type" value="Genomic_DNA"/>
</dbReference>
<evidence type="ECO:0000313" key="3">
    <source>
        <dbReference type="EMBL" id="GAA4442572.1"/>
    </source>
</evidence>
<dbReference type="InterPro" id="IPR035093">
    <property type="entry name" value="RelE/ParE_toxin_dom_sf"/>
</dbReference>
<evidence type="ECO:0000256" key="1">
    <source>
        <dbReference type="ARBA" id="ARBA00006226"/>
    </source>
</evidence>
<keyword evidence="2" id="KW-1277">Toxin-antitoxin system</keyword>
<dbReference type="InterPro" id="IPR007712">
    <property type="entry name" value="RelE/ParE_toxin"/>
</dbReference>
<reference evidence="4" key="1">
    <citation type="journal article" date="2019" name="Int. J. Syst. Evol. Microbiol.">
        <title>The Global Catalogue of Microorganisms (GCM) 10K type strain sequencing project: providing services to taxonomists for standard genome sequencing and annotation.</title>
        <authorList>
            <consortium name="The Broad Institute Genomics Platform"/>
            <consortium name="The Broad Institute Genome Sequencing Center for Infectious Disease"/>
            <person name="Wu L."/>
            <person name="Ma J."/>
        </authorList>
    </citation>
    <scope>NUCLEOTIDE SEQUENCE [LARGE SCALE GENOMIC DNA]</scope>
    <source>
        <strain evidence="4">JCM 17926</strain>
    </source>
</reference>
<dbReference type="InterPro" id="IPR051803">
    <property type="entry name" value="TA_system_RelE-like_toxin"/>
</dbReference>
<organism evidence="3 4">
    <name type="scientific">Pontibacter saemangeumensis</name>
    <dbReference type="NCBI Taxonomy" id="1084525"/>
    <lineage>
        <taxon>Bacteria</taxon>
        <taxon>Pseudomonadati</taxon>
        <taxon>Bacteroidota</taxon>
        <taxon>Cytophagia</taxon>
        <taxon>Cytophagales</taxon>
        <taxon>Hymenobacteraceae</taxon>
        <taxon>Pontibacter</taxon>
    </lineage>
</organism>
<name>A0ABP8M1G3_9BACT</name>